<organism evidence="2 3">
    <name type="scientific">Cinchona calisaya</name>
    <dbReference type="NCBI Taxonomy" id="153742"/>
    <lineage>
        <taxon>Eukaryota</taxon>
        <taxon>Viridiplantae</taxon>
        <taxon>Streptophyta</taxon>
        <taxon>Embryophyta</taxon>
        <taxon>Tracheophyta</taxon>
        <taxon>Spermatophyta</taxon>
        <taxon>Magnoliopsida</taxon>
        <taxon>eudicotyledons</taxon>
        <taxon>Gunneridae</taxon>
        <taxon>Pentapetalae</taxon>
        <taxon>asterids</taxon>
        <taxon>lamiids</taxon>
        <taxon>Gentianales</taxon>
        <taxon>Rubiaceae</taxon>
        <taxon>Cinchonoideae</taxon>
        <taxon>Cinchoneae</taxon>
        <taxon>Cinchona</taxon>
    </lineage>
</organism>
<gene>
    <name evidence="2" type="ORF">ACH5RR_026686</name>
</gene>
<evidence type="ECO:0000313" key="3">
    <source>
        <dbReference type="Proteomes" id="UP001630127"/>
    </source>
</evidence>
<evidence type="ECO:0000313" key="2">
    <source>
        <dbReference type="EMBL" id="KAL3513969.1"/>
    </source>
</evidence>
<keyword evidence="3" id="KW-1185">Reference proteome</keyword>
<accession>A0ABD2Z5A3</accession>
<comment type="caution">
    <text evidence="2">The sequence shown here is derived from an EMBL/GenBank/DDBJ whole genome shotgun (WGS) entry which is preliminary data.</text>
</comment>
<dbReference type="AlphaFoldDB" id="A0ABD2Z5A3"/>
<dbReference type="EMBL" id="JBJUIK010000011">
    <property type="protein sequence ID" value="KAL3513969.1"/>
    <property type="molecule type" value="Genomic_DNA"/>
</dbReference>
<reference evidence="2 3" key="1">
    <citation type="submission" date="2024-11" db="EMBL/GenBank/DDBJ databases">
        <title>A near-complete genome assembly of Cinchona calisaya.</title>
        <authorList>
            <person name="Lian D.C."/>
            <person name="Zhao X.W."/>
            <person name="Wei L."/>
        </authorList>
    </citation>
    <scope>NUCLEOTIDE SEQUENCE [LARGE SCALE GENOMIC DNA]</scope>
    <source>
        <tissue evidence="2">Nenye</tissue>
    </source>
</reference>
<feature type="region of interest" description="Disordered" evidence="1">
    <location>
        <begin position="1"/>
        <end position="46"/>
    </location>
</feature>
<proteinExistence type="predicted"/>
<evidence type="ECO:0000256" key="1">
    <source>
        <dbReference type="SAM" id="MobiDB-lite"/>
    </source>
</evidence>
<dbReference type="Proteomes" id="UP001630127">
    <property type="component" value="Unassembled WGS sequence"/>
</dbReference>
<sequence length="108" mass="11878">MWLGESMDTEELRSAETYTSAEDGERSSTTGNQCAPGRSKQFQDDAGGMYKVGIGCRLMCGRGVDSIEENARDRRVDLVKPGKALMGVVSFLRHSQKKDFDPGEAIEQ</sequence>
<protein>
    <submittedName>
        <fullName evidence="2">Uncharacterized protein</fullName>
    </submittedName>
</protein>
<name>A0ABD2Z5A3_9GENT</name>